<keyword evidence="2" id="KW-1185">Reference proteome</keyword>
<dbReference type="EMBL" id="JARXVC010000001">
    <property type="protein sequence ID" value="MDH6279364.1"/>
    <property type="molecule type" value="Genomic_DNA"/>
</dbReference>
<accession>A0ABT6M4Y3</accession>
<organism evidence="1 2">
    <name type="scientific">Prescottella agglutinans</name>
    <dbReference type="NCBI Taxonomy" id="1644129"/>
    <lineage>
        <taxon>Bacteria</taxon>
        <taxon>Bacillati</taxon>
        <taxon>Actinomycetota</taxon>
        <taxon>Actinomycetes</taxon>
        <taxon>Mycobacteriales</taxon>
        <taxon>Nocardiaceae</taxon>
        <taxon>Prescottella</taxon>
    </lineage>
</organism>
<name>A0ABT6M4Y3_9NOCA</name>
<proteinExistence type="predicted"/>
<comment type="caution">
    <text evidence="1">The sequence shown here is derived from an EMBL/GenBank/DDBJ whole genome shotgun (WGS) entry which is preliminary data.</text>
</comment>
<evidence type="ECO:0000313" key="1">
    <source>
        <dbReference type="EMBL" id="MDH6279364.1"/>
    </source>
</evidence>
<dbReference type="RefSeq" id="WP_280758732.1">
    <property type="nucleotide sequence ID" value="NZ_JARXVC010000001.1"/>
</dbReference>
<protein>
    <submittedName>
        <fullName evidence="1">Uncharacterized protein</fullName>
    </submittedName>
</protein>
<gene>
    <name evidence="1" type="ORF">M2280_000569</name>
</gene>
<dbReference type="Pfam" id="PF17318">
    <property type="entry name" value="DUF5361"/>
    <property type="match status" value="1"/>
</dbReference>
<dbReference type="InterPro" id="IPR035286">
    <property type="entry name" value="DUF5361"/>
</dbReference>
<evidence type="ECO:0000313" key="2">
    <source>
        <dbReference type="Proteomes" id="UP001160334"/>
    </source>
</evidence>
<dbReference type="Proteomes" id="UP001160334">
    <property type="component" value="Unassembled WGS sequence"/>
</dbReference>
<sequence length="229" mass="25442">MSNESNERLAEAGLQFGIAIGKAIGEAFLLDIPEQPTIGGPAVSLDEVDKKLGWGEKPLKWGEKADRPDPMSRPGVEMTEQANTPAASGFHLPEMLLADVADTLRELRWMKTKDGQRGVNRPEPIKRPGFTRDEMDRLMVKFDALEEATGEVLGDRYFVRSCEFPEGDEEILISMRPRRFAVPAPKPTTVDHLDALAAEIAKIENMPDRLHATNALKAVRRTIERAEGK</sequence>
<reference evidence="1 2" key="1">
    <citation type="submission" date="2023-04" db="EMBL/GenBank/DDBJ databases">
        <title>Forest soil microbial communities from Buena Vista Peninsula, Colon Province, Panama.</title>
        <authorList>
            <person name="Bouskill N."/>
        </authorList>
    </citation>
    <scope>NUCLEOTIDE SEQUENCE [LARGE SCALE GENOMIC DNA]</scope>
    <source>
        <strain evidence="1 2">CFH S0262</strain>
    </source>
</reference>